<keyword evidence="1" id="KW-0540">Nuclease</keyword>
<evidence type="ECO:0000313" key="1">
    <source>
        <dbReference type="EMBL" id="MCD2115147.1"/>
    </source>
</evidence>
<sequence length="51" mass="5917">MDSREAWQLDGEGLKSEVLDLVRVRHELQSRMVLLIVEMFSREVLGGKGFR</sequence>
<gene>
    <name evidence="1" type="ORF">LQ384_29210</name>
</gene>
<comment type="caution">
    <text evidence="1">The sequence shown here is derived from an EMBL/GenBank/DDBJ whole genome shotgun (WGS) entry which is preliminary data.</text>
</comment>
<protein>
    <submittedName>
        <fullName evidence="1">HNH endonuclease</fullName>
    </submittedName>
</protein>
<keyword evidence="1" id="KW-0255">Endonuclease</keyword>
<organism evidence="1 2">
    <name type="scientific">Rhodococcus rhodochrous</name>
    <dbReference type="NCBI Taxonomy" id="1829"/>
    <lineage>
        <taxon>Bacteria</taxon>
        <taxon>Bacillati</taxon>
        <taxon>Actinomycetota</taxon>
        <taxon>Actinomycetes</taxon>
        <taxon>Mycobacteriales</taxon>
        <taxon>Nocardiaceae</taxon>
        <taxon>Rhodococcus</taxon>
    </lineage>
</organism>
<dbReference type="AlphaFoldDB" id="A0AAW4XPW7"/>
<accession>A0AAW4XPW7</accession>
<name>A0AAW4XPW7_RHORH</name>
<proteinExistence type="predicted"/>
<keyword evidence="1" id="KW-0378">Hydrolase</keyword>
<reference evidence="1" key="1">
    <citation type="submission" date="2021-11" db="EMBL/GenBank/DDBJ databases">
        <title>Development of a sustainable strategy for remediation of hydrocarbon-contaminated territories based on the waste exchange concept.</title>
        <authorList>
            <person name="Elkin A."/>
        </authorList>
    </citation>
    <scope>NUCLEOTIDE SEQUENCE</scope>
    <source>
        <strain evidence="1">IEGM 757</strain>
    </source>
</reference>
<dbReference type="EMBL" id="JAJNCO010000087">
    <property type="protein sequence ID" value="MCD2115147.1"/>
    <property type="molecule type" value="Genomic_DNA"/>
</dbReference>
<dbReference type="GO" id="GO:0004519">
    <property type="term" value="F:endonuclease activity"/>
    <property type="evidence" value="ECO:0007669"/>
    <property type="project" value="UniProtKB-KW"/>
</dbReference>
<feature type="non-terminal residue" evidence="1">
    <location>
        <position position="51"/>
    </location>
</feature>
<evidence type="ECO:0000313" key="2">
    <source>
        <dbReference type="Proteomes" id="UP001198630"/>
    </source>
</evidence>
<dbReference type="Proteomes" id="UP001198630">
    <property type="component" value="Unassembled WGS sequence"/>
</dbReference>